<feature type="signal peptide" evidence="1">
    <location>
        <begin position="1"/>
        <end position="22"/>
    </location>
</feature>
<organism evidence="2 3">
    <name type="scientific">Portunus trituberculatus</name>
    <name type="common">Swimming crab</name>
    <name type="synonym">Neptunus trituberculatus</name>
    <dbReference type="NCBI Taxonomy" id="210409"/>
    <lineage>
        <taxon>Eukaryota</taxon>
        <taxon>Metazoa</taxon>
        <taxon>Ecdysozoa</taxon>
        <taxon>Arthropoda</taxon>
        <taxon>Crustacea</taxon>
        <taxon>Multicrustacea</taxon>
        <taxon>Malacostraca</taxon>
        <taxon>Eumalacostraca</taxon>
        <taxon>Eucarida</taxon>
        <taxon>Decapoda</taxon>
        <taxon>Pleocyemata</taxon>
        <taxon>Brachyura</taxon>
        <taxon>Eubrachyura</taxon>
        <taxon>Portunoidea</taxon>
        <taxon>Portunidae</taxon>
        <taxon>Portuninae</taxon>
        <taxon>Portunus</taxon>
    </lineage>
</organism>
<evidence type="ECO:0000313" key="2">
    <source>
        <dbReference type="EMBL" id="MPC98311.1"/>
    </source>
</evidence>
<sequence length="111" mass="12103">MVFCIIVHSLFLEQCLVPSCTASFTPFFPIVGSRQTSLSTLLTVYVSVDVTAARTPSPTPGADTREASNHLATSARVPPCLPFPTEQLSTSSSEYHFTYVDLSNKESRTQD</sequence>
<gene>
    <name evidence="2" type="ORF">E2C01_093675</name>
</gene>
<dbReference type="EMBL" id="VSRR010113532">
    <property type="protein sequence ID" value="MPC98311.1"/>
    <property type="molecule type" value="Genomic_DNA"/>
</dbReference>
<feature type="chain" id="PRO_5023008507" evidence="1">
    <location>
        <begin position="23"/>
        <end position="111"/>
    </location>
</feature>
<reference evidence="2 3" key="1">
    <citation type="submission" date="2019-05" db="EMBL/GenBank/DDBJ databases">
        <title>Another draft genome of Portunus trituberculatus and its Hox gene families provides insights of decapod evolution.</title>
        <authorList>
            <person name="Jeong J.-H."/>
            <person name="Song I."/>
            <person name="Kim S."/>
            <person name="Choi T."/>
            <person name="Kim D."/>
            <person name="Ryu S."/>
            <person name="Kim W."/>
        </authorList>
    </citation>
    <scope>NUCLEOTIDE SEQUENCE [LARGE SCALE GENOMIC DNA]</scope>
    <source>
        <tissue evidence="2">Muscle</tissue>
    </source>
</reference>
<dbReference type="AlphaFoldDB" id="A0A5B7JJS1"/>
<comment type="caution">
    <text evidence="2">The sequence shown here is derived from an EMBL/GenBank/DDBJ whole genome shotgun (WGS) entry which is preliminary data.</text>
</comment>
<evidence type="ECO:0000313" key="3">
    <source>
        <dbReference type="Proteomes" id="UP000324222"/>
    </source>
</evidence>
<keyword evidence="3" id="KW-1185">Reference proteome</keyword>
<evidence type="ECO:0000256" key="1">
    <source>
        <dbReference type="SAM" id="SignalP"/>
    </source>
</evidence>
<proteinExistence type="predicted"/>
<protein>
    <submittedName>
        <fullName evidence="2">Uncharacterized protein</fullName>
    </submittedName>
</protein>
<accession>A0A5B7JJS1</accession>
<dbReference type="Proteomes" id="UP000324222">
    <property type="component" value="Unassembled WGS sequence"/>
</dbReference>
<name>A0A5B7JJS1_PORTR</name>
<keyword evidence="1" id="KW-0732">Signal</keyword>